<organism evidence="1">
    <name type="scientific">Tetraselmis sp. GSL018</name>
    <dbReference type="NCBI Taxonomy" id="582737"/>
    <lineage>
        <taxon>Eukaryota</taxon>
        <taxon>Viridiplantae</taxon>
        <taxon>Chlorophyta</taxon>
        <taxon>core chlorophytes</taxon>
        <taxon>Chlorodendrophyceae</taxon>
        <taxon>Chlorodendrales</taxon>
        <taxon>Chlorodendraceae</taxon>
        <taxon>Tetraselmis</taxon>
    </lineage>
</organism>
<accession>A0A061S359</accession>
<gene>
    <name evidence="1" type="ORF">TSPGSL018_17941</name>
</gene>
<reference evidence="1" key="1">
    <citation type="submission" date="2014-05" db="EMBL/GenBank/DDBJ databases">
        <title>The transcriptome of the halophilic microalga Tetraselmis sp. GSL018 isolated from the Great Salt Lake, Utah.</title>
        <authorList>
            <person name="Jinkerson R.E."/>
            <person name="D'Adamo S."/>
            <person name="Posewitz M.C."/>
        </authorList>
    </citation>
    <scope>NUCLEOTIDE SEQUENCE</scope>
    <source>
        <strain evidence="1">GSL018</strain>
    </source>
</reference>
<protein>
    <submittedName>
        <fullName evidence="1">Uncharacterized protein</fullName>
    </submittedName>
</protein>
<dbReference type="AlphaFoldDB" id="A0A061S359"/>
<name>A0A061S359_9CHLO</name>
<dbReference type="EMBL" id="GBEZ01008165">
    <property type="protein sequence ID" value="JAC77355.1"/>
    <property type="molecule type" value="Transcribed_RNA"/>
</dbReference>
<evidence type="ECO:0000313" key="1">
    <source>
        <dbReference type="EMBL" id="JAC77355.1"/>
    </source>
</evidence>
<sequence length="165" mass="18404">MPLPIVLKLAGLWVAKKVFFLGVVKAYGPGRLYRRSLSWNRYILKHIPSAQTAGARSFGFLFRLPDKILGKETVLGPLKRVPGRALGNAASTIQPAPTRFRALDKSLHKLSQSPLVEKAREARDKISDRLPRTAQSLKKQSKDFALEQIRQIRSSYGQVGYGLPP</sequence>
<proteinExistence type="predicted"/>